<evidence type="ECO:0000313" key="2">
    <source>
        <dbReference type="Proteomes" id="UP000299102"/>
    </source>
</evidence>
<dbReference type="AlphaFoldDB" id="A0A4C1TCE9"/>
<dbReference type="Proteomes" id="UP000299102">
    <property type="component" value="Unassembled WGS sequence"/>
</dbReference>
<keyword evidence="2" id="KW-1185">Reference proteome</keyword>
<evidence type="ECO:0000313" key="1">
    <source>
        <dbReference type="EMBL" id="GBP10981.1"/>
    </source>
</evidence>
<sequence length="220" mass="24762">MWPSTTVGPNPVKNASPYFKRSAVYSQSFHDGYTRTEITAFVTLGAEVNCRRRWENVVSAQLKYRNGPARPMRYHTPTKYKREVTVSAVAFHPVSKSSSGRLTFHHSHFIKYPIPIQKAGNALVTCLKSQVSMGCDDHLLCSGSQARLPLKNFIIKTIVLDSYLVERRPVKPISEGNGRPTPNDLFRSRKQATRKIQSTFCGAHATSGTHFGLVTYYLRD</sequence>
<comment type="caution">
    <text evidence="1">The sequence shown here is derived from an EMBL/GenBank/DDBJ whole genome shotgun (WGS) entry which is preliminary data.</text>
</comment>
<accession>A0A4C1TCE9</accession>
<name>A0A4C1TCE9_EUMVA</name>
<reference evidence="1 2" key="1">
    <citation type="journal article" date="2019" name="Commun. Biol.">
        <title>The bagworm genome reveals a unique fibroin gene that provides high tensile strength.</title>
        <authorList>
            <person name="Kono N."/>
            <person name="Nakamura H."/>
            <person name="Ohtoshi R."/>
            <person name="Tomita M."/>
            <person name="Numata K."/>
            <person name="Arakawa K."/>
        </authorList>
    </citation>
    <scope>NUCLEOTIDE SEQUENCE [LARGE SCALE GENOMIC DNA]</scope>
</reference>
<organism evidence="1 2">
    <name type="scientific">Eumeta variegata</name>
    <name type="common">Bagworm moth</name>
    <name type="synonym">Eumeta japonica</name>
    <dbReference type="NCBI Taxonomy" id="151549"/>
    <lineage>
        <taxon>Eukaryota</taxon>
        <taxon>Metazoa</taxon>
        <taxon>Ecdysozoa</taxon>
        <taxon>Arthropoda</taxon>
        <taxon>Hexapoda</taxon>
        <taxon>Insecta</taxon>
        <taxon>Pterygota</taxon>
        <taxon>Neoptera</taxon>
        <taxon>Endopterygota</taxon>
        <taxon>Lepidoptera</taxon>
        <taxon>Glossata</taxon>
        <taxon>Ditrysia</taxon>
        <taxon>Tineoidea</taxon>
        <taxon>Psychidae</taxon>
        <taxon>Oiketicinae</taxon>
        <taxon>Eumeta</taxon>
    </lineage>
</organism>
<proteinExistence type="predicted"/>
<gene>
    <name evidence="1" type="ORF">EVAR_5533_1</name>
</gene>
<protein>
    <submittedName>
        <fullName evidence="1">Uncharacterized protein</fullName>
    </submittedName>
</protein>
<dbReference type="EMBL" id="BGZK01000043">
    <property type="protein sequence ID" value="GBP10981.1"/>
    <property type="molecule type" value="Genomic_DNA"/>
</dbReference>